<dbReference type="OrthoDB" id="9767597at2"/>
<proteinExistence type="predicted"/>
<dbReference type="RefSeq" id="WP_110987812.1">
    <property type="nucleotide sequence ID" value="NZ_CAWNWM010000015.1"/>
</dbReference>
<keyword evidence="2" id="KW-1185">Reference proteome</keyword>
<name>A0A2W1JCJ4_9CYAN</name>
<comment type="caution">
    <text evidence="1">The sequence shown here is derived from an EMBL/GenBank/DDBJ whole genome shotgun (WGS) entry which is preliminary data.</text>
</comment>
<evidence type="ECO:0000313" key="2">
    <source>
        <dbReference type="Proteomes" id="UP000248857"/>
    </source>
</evidence>
<sequence>MTQPRLTTQAGLATLIALGLSAGSLTPLLAPQPATAQIFRRSDGRLKIAEGTKIRTTRSGAKRIIINPDESMPISLTTTQAVRSRRGTVVIPRGSTIRGKLAPRRGGTQFIADSLILKDGGRFNIRANSDVITRTREVDRGRRTDPIWQGALVGGAATAAISEIFGEAGIFKVLAGSGAGALGGFLLGGRDKAEVRVIDPQTDLDLTLRSDLFLSRS</sequence>
<reference evidence="1 2" key="1">
    <citation type="journal article" date="2018" name="Sci. Rep.">
        <title>A novel species of the marine cyanobacterium Acaryochloris with a unique pigment content and lifestyle.</title>
        <authorList>
            <person name="Partensky F."/>
            <person name="Six C."/>
            <person name="Ratin M."/>
            <person name="Garczarek L."/>
            <person name="Vaulot D."/>
            <person name="Probert I."/>
            <person name="Calteau A."/>
            <person name="Gourvil P."/>
            <person name="Marie D."/>
            <person name="Grebert T."/>
            <person name="Bouchier C."/>
            <person name="Le Panse S."/>
            <person name="Gachenot M."/>
            <person name="Rodriguez F."/>
            <person name="Garrido J.L."/>
        </authorList>
    </citation>
    <scope>NUCLEOTIDE SEQUENCE [LARGE SCALE GENOMIC DNA]</scope>
    <source>
        <strain evidence="1 2">RCC1774</strain>
    </source>
</reference>
<dbReference type="Proteomes" id="UP000248857">
    <property type="component" value="Unassembled WGS sequence"/>
</dbReference>
<gene>
    <name evidence="1" type="ORF">C1752_05004</name>
</gene>
<protein>
    <submittedName>
        <fullName evidence="1">Uncharacterized protein</fullName>
    </submittedName>
</protein>
<dbReference type="EMBL" id="PQWO01000015">
    <property type="protein sequence ID" value="PZD71669.1"/>
    <property type="molecule type" value="Genomic_DNA"/>
</dbReference>
<evidence type="ECO:0000313" key="1">
    <source>
        <dbReference type="EMBL" id="PZD71669.1"/>
    </source>
</evidence>
<organism evidence="1 2">
    <name type="scientific">Acaryochloris thomasi RCC1774</name>
    <dbReference type="NCBI Taxonomy" id="1764569"/>
    <lineage>
        <taxon>Bacteria</taxon>
        <taxon>Bacillati</taxon>
        <taxon>Cyanobacteriota</taxon>
        <taxon>Cyanophyceae</taxon>
        <taxon>Acaryochloridales</taxon>
        <taxon>Acaryochloridaceae</taxon>
        <taxon>Acaryochloris</taxon>
        <taxon>Acaryochloris thomasi</taxon>
    </lineage>
</organism>
<dbReference type="AlphaFoldDB" id="A0A2W1JCJ4"/>
<accession>A0A2W1JCJ4</accession>